<gene>
    <name evidence="2" type="ORF">CHH64_04645</name>
</gene>
<organism evidence="2 3">
    <name type="scientific">Terribacillus saccharophilus</name>
    <dbReference type="NCBI Taxonomy" id="361277"/>
    <lineage>
        <taxon>Bacteria</taxon>
        <taxon>Bacillati</taxon>
        <taxon>Bacillota</taxon>
        <taxon>Bacilli</taxon>
        <taxon>Bacillales</taxon>
        <taxon>Bacillaceae</taxon>
        <taxon>Terribacillus</taxon>
    </lineage>
</organism>
<dbReference type="GO" id="GO:0006310">
    <property type="term" value="P:DNA recombination"/>
    <property type="evidence" value="ECO:0007669"/>
    <property type="project" value="InterPro"/>
</dbReference>
<sequence length="70" mass="8385">MCISLMLLHKAEEAFLDDEYLSESKYDGIRLTLSKWNGNVKHYTRHNNEVTSRFKELLDKISQTLRFYQD</sequence>
<dbReference type="OrthoDB" id="5503604at2"/>
<feature type="domain" description="ATP-dependent DNA ligase family profile" evidence="1">
    <location>
        <begin position="10"/>
        <end position="65"/>
    </location>
</feature>
<dbReference type="GO" id="GO:0003910">
    <property type="term" value="F:DNA ligase (ATP) activity"/>
    <property type="evidence" value="ECO:0007669"/>
    <property type="project" value="InterPro"/>
</dbReference>
<dbReference type="AlphaFoldDB" id="A0A268ADM9"/>
<dbReference type="GO" id="GO:0006281">
    <property type="term" value="P:DNA repair"/>
    <property type="evidence" value="ECO:0007669"/>
    <property type="project" value="InterPro"/>
</dbReference>
<protein>
    <recommendedName>
        <fullName evidence="1">ATP-dependent DNA ligase family profile domain-containing protein</fullName>
    </recommendedName>
</protein>
<comment type="caution">
    <text evidence="2">The sequence shown here is derived from an EMBL/GenBank/DDBJ whole genome shotgun (WGS) entry which is preliminary data.</text>
</comment>
<dbReference type="EMBL" id="NPBV01000003">
    <property type="protein sequence ID" value="PAD22226.1"/>
    <property type="molecule type" value="Genomic_DNA"/>
</dbReference>
<evidence type="ECO:0000259" key="1">
    <source>
        <dbReference type="Pfam" id="PF01068"/>
    </source>
</evidence>
<evidence type="ECO:0000313" key="3">
    <source>
        <dbReference type="Proteomes" id="UP000216013"/>
    </source>
</evidence>
<accession>A0A268ADM9</accession>
<dbReference type="InterPro" id="IPR012310">
    <property type="entry name" value="DNA_ligase_ATP-dep_cent"/>
</dbReference>
<reference evidence="2 3" key="1">
    <citation type="submission" date="2017-07" db="EMBL/GenBank/DDBJ databases">
        <title>Isolation and whole genome analysis of endospore-forming bacteria from heroin.</title>
        <authorList>
            <person name="Kalinowski J."/>
            <person name="Ahrens B."/>
            <person name="Al-Dilaimi A."/>
            <person name="Winkler A."/>
            <person name="Wibberg D."/>
            <person name="Schleenbecker U."/>
            <person name="Ruckert C."/>
            <person name="Wolfel R."/>
            <person name="Grass G."/>
        </authorList>
    </citation>
    <scope>NUCLEOTIDE SEQUENCE [LARGE SCALE GENOMIC DNA]</scope>
    <source>
        <strain evidence="2 3">7528</strain>
    </source>
</reference>
<dbReference type="GO" id="GO:0005524">
    <property type="term" value="F:ATP binding"/>
    <property type="evidence" value="ECO:0007669"/>
    <property type="project" value="InterPro"/>
</dbReference>
<dbReference type="Pfam" id="PF01068">
    <property type="entry name" value="DNA_ligase_A_M"/>
    <property type="match status" value="1"/>
</dbReference>
<dbReference type="Gene3D" id="3.30.470.30">
    <property type="entry name" value="DNA ligase/mRNA capping enzyme"/>
    <property type="match status" value="1"/>
</dbReference>
<dbReference type="Proteomes" id="UP000216013">
    <property type="component" value="Unassembled WGS sequence"/>
</dbReference>
<proteinExistence type="predicted"/>
<name>A0A268ADM9_9BACI</name>
<dbReference type="SUPFAM" id="SSF56091">
    <property type="entry name" value="DNA ligase/mRNA capping enzyme, catalytic domain"/>
    <property type="match status" value="1"/>
</dbReference>
<evidence type="ECO:0000313" key="2">
    <source>
        <dbReference type="EMBL" id="PAD22226.1"/>
    </source>
</evidence>